<evidence type="ECO:0008006" key="5">
    <source>
        <dbReference type="Google" id="ProtNLM"/>
    </source>
</evidence>
<reference evidence="3" key="1">
    <citation type="submission" date="2018-11" db="EMBL/GenBank/DDBJ databases">
        <authorList>
            <person name="Alioto T."/>
            <person name="Alioto T."/>
        </authorList>
    </citation>
    <scope>NUCLEOTIDE SEQUENCE</scope>
</reference>
<dbReference type="OrthoDB" id="548799at2759"/>
<sequence>MDTGKMASGGEIDDVCEVFRNFNILNSKDKPPNKMTSKAWGKMVQDCLGKDTTIRQRMDSSVFPYVQDKTTKTLDLTDKAKVDKALDKMAEVYKECKPKEEKDTPVAEVRQKLKTSATGGVDRMTDTSKYTGAHKERFDDSGKGKGVTGREDRFENSGYVGQYKGAGRSILSIFHHISVKISKTGNVSGLTDTSKYTGAHKERFDEFGKGRGIDGREYRFEDTGYVTGYKGDGTKQ</sequence>
<dbReference type="GO" id="GO:0046785">
    <property type="term" value="P:microtubule polymerization"/>
    <property type="evidence" value="ECO:0007669"/>
    <property type="project" value="InterPro"/>
</dbReference>
<keyword evidence="4" id="KW-1185">Reference proteome</keyword>
<evidence type="ECO:0000256" key="1">
    <source>
        <dbReference type="ARBA" id="ARBA00010994"/>
    </source>
</evidence>
<dbReference type="InterPro" id="IPR008907">
    <property type="entry name" value="TPP/p25"/>
</dbReference>
<dbReference type="InterPro" id="IPR011992">
    <property type="entry name" value="EF-hand-dom_pair"/>
</dbReference>
<dbReference type="PANTHER" id="PTHR12932:SF9">
    <property type="entry name" value="TUBULIN POLYMERIZATION-PROMOTING PROTEIN HOMOLOG"/>
    <property type="match status" value="1"/>
</dbReference>
<evidence type="ECO:0000313" key="4">
    <source>
        <dbReference type="Proteomes" id="UP000596742"/>
    </source>
</evidence>
<feature type="compositionally biased region" description="Basic and acidic residues" evidence="2">
    <location>
        <begin position="133"/>
        <end position="153"/>
    </location>
</feature>
<organism evidence="3 4">
    <name type="scientific">Mytilus galloprovincialis</name>
    <name type="common">Mediterranean mussel</name>
    <dbReference type="NCBI Taxonomy" id="29158"/>
    <lineage>
        <taxon>Eukaryota</taxon>
        <taxon>Metazoa</taxon>
        <taxon>Spiralia</taxon>
        <taxon>Lophotrochozoa</taxon>
        <taxon>Mollusca</taxon>
        <taxon>Bivalvia</taxon>
        <taxon>Autobranchia</taxon>
        <taxon>Pteriomorphia</taxon>
        <taxon>Mytilida</taxon>
        <taxon>Mytiloidea</taxon>
        <taxon>Mytilidae</taxon>
        <taxon>Mytilinae</taxon>
        <taxon>Mytilus</taxon>
    </lineage>
</organism>
<dbReference type="PANTHER" id="PTHR12932">
    <property type="entry name" value="P25 ALPHA-RELATED"/>
    <property type="match status" value="1"/>
</dbReference>
<dbReference type="Proteomes" id="UP000596742">
    <property type="component" value="Unassembled WGS sequence"/>
</dbReference>
<dbReference type="GO" id="GO:0005874">
    <property type="term" value="C:microtubule"/>
    <property type="evidence" value="ECO:0007669"/>
    <property type="project" value="TreeGrafter"/>
</dbReference>
<dbReference type="Gene3D" id="1.10.238.10">
    <property type="entry name" value="EF-hand"/>
    <property type="match status" value="1"/>
</dbReference>
<dbReference type="Pfam" id="PF05517">
    <property type="entry name" value="p25-alpha"/>
    <property type="match status" value="2"/>
</dbReference>
<protein>
    <recommendedName>
        <fullName evidence="5">Tubulin polymerization-promoting protein family member 3</fullName>
    </recommendedName>
</protein>
<accession>A0A8B6H364</accession>
<dbReference type="EMBL" id="UYJE01009461">
    <property type="protein sequence ID" value="VDI73752.1"/>
    <property type="molecule type" value="Genomic_DNA"/>
</dbReference>
<dbReference type="GO" id="GO:0015631">
    <property type="term" value="F:tubulin binding"/>
    <property type="evidence" value="ECO:0007669"/>
    <property type="project" value="InterPro"/>
</dbReference>
<gene>
    <name evidence="3" type="ORF">MGAL_10B089921</name>
</gene>
<dbReference type="AlphaFoldDB" id="A0A8B6H364"/>
<evidence type="ECO:0000313" key="3">
    <source>
        <dbReference type="EMBL" id="VDI73752.1"/>
    </source>
</evidence>
<name>A0A8B6H364_MYTGA</name>
<proteinExistence type="inferred from homology"/>
<dbReference type="GO" id="GO:0001578">
    <property type="term" value="P:microtubule bundle formation"/>
    <property type="evidence" value="ECO:0007669"/>
    <property type="project" value="TreeGrafter"/>
</dbReference>
<dbReference type="SUPFAM" id="SSF47473">
    <property type="entry name" value="EF-hand"/>
    <property type="match status" value="1"/>
</dbReference>
<evidence type="ECO:0000256" key="2">
    <source>
        <dbReference type="SAM" id="MobiDB-lite"/>
    </source>
</evidence>
<feature type="region of interest" description="Disordered" evidence="2">
    <location>
        <begin position="116"/>
        <end position="153"/>
    </location>
</feature>
<comment type="similarity">
    <text evidence="1">Belongs to the TPPP family.</text>
</comment>
<comment type="caution">
    <text evidence="3">The sequence shown here is derived from an EMBL/GenBank/DDBJ whole genome shotgun (WGS) entry which is preliminary data.</text>
</comment>
<dbReference type="GO" id="GO:0032273">
    <property type="term" value="P:positive regulation of protein polymerization"/>
    <property type="evidence" value="ECO:0007669"/>
    <property type="project" value="TreeGrafter"/>
</dbReference>